<reference evidence="1 2" key="1">
    <citation type="submission" date="2018-08" db="EMBL/GenBank/DDBJ databases">
        <title>Genome sequencing of Agrobacterium vitis strain ICMP 10754.</title>
        <authorList>
            <person name="Visnovsky S.B."/>
            <person name="Pitman A.R."/>
        </authorList>
    </citation>
    <scope>NUCLEOTIDE SEQUENCE [LARGE SCALE GENOMIC DNA]</scope>
    <source>
        <strain evidence="1 2">ICMP 10754</strain>
    </source>
</reference>
<organism evidence="1 2">
    <name type="scientific">Agrobacterium vitis</name>
    <name type="common">Rhizobium vitis</name>
    <dbReference type="NCBI Taxonomy" id="373"/>
    <lineage>
        <taxon>Bacteria</taxon>
        <taxon>Pseudomonadati</taxon>
        <taxon>Pseudomonadota</taxon>
        <taxon>Alphaproteobacteria</taxon>
        <taxon>Hyphomicrobiales</taxon>
        <taxon>Rhizobiaceae</taxon>
        <taxon>Rhizobium/Agrobacterium group</taxon>
        <taxon>Agrobacterium</taxon>
    </lineage>
</organism>
<name>A0A7J4X4M2_AGRVI</name>
<proteinExistence type="predicted"/>
<dbReference type="AlphaFoldDB" id="A0A7J4X4M2"/>
<evidence type="ECO:0000313" key="2">
    <source>
        <dbReference type="Proteomes" id="UP000436911"/>
    </source>
</evidence>
<sequence length="83" mass="9271">MTMETNTQPAMFRPRVGLDTATGEVFDVNAREIEALKKENAELLAALLQCQEYLRYSFGSGSNINPYPAMETAIQKAEKRVSN</sequence>
<evidence type="ECO:0000313" key="1">
    <source>
        <dbReference type="EMBL" id="KAA3527077.1"/>
    </source>
</evidence>
<accession>A0A7J4X4M2</accession>
<gene>
    <name evidence="1" type="ORF">DXT89_14195</name>
</gene>
<comment type="caution">
    <text evidence="1">The sequence shown here is derived from an EMBL/GenBank/DDBJ whole genome shotgun (WGS) entry which is preliminary data.</text>
</comment>
<protein>
    <submittedName>
        <fullName evidence="1">Uncharacterized protein</fullName>
    </submittedName>
</protein>
<dbReference type="Proteomes" id="UP000436911">
    <property type="component" value="Unassembled WGS sequence"/>
</dbReference>
<dbReference type="EMBL" id="QUSG01000006">
    <property type="protein sequence ID" value="KAA3527077.1"/>
    <property type="molecule type" value="Genomic_DNA"/>
</dbReference>